<gene>
    <name evidence="2" type="ORF">LMG27198_08080</name>
</gene>
<comment type="caution">
    <text evidence="2">The sequence shown here is derived from an EMBL/GenBank/DDBJ whole genome shotgun (WGS) entry which is preliminary data.</text>
</comment>
<evidence type="ECO:0000313" key="2">
    <source>
        <dbReference type="EMBL" id="GLI91816.1"/>
    </source>
</evidence>
<dbReference type="Proteomes" id="UP001144323">
    <property type="component" value="Unassembled WGS sequence"/>
</dbReference>
<proteinExistence type="predicted"/>
<feature type="chain" id="PRO_5040812451" description="DUF4148 domain-containing protein" evidence="1">
    <location>
        <begin position="22"/>
        <end position="105"/>
    </location>
</feature>
<reference evidence="2" key="1">
    <citation type="journal article" date="2023" name="Int. J. Syst. Evol. Microbiol.">
        <title>Methylocystis iwaonis sp. nov., a type II methane-oxidizing bacterium from surface soil of a rice paddy field in Japan, and emended description of the genus Methylocystis (ex Whittenbury et al. 1970) Bowman et al. 1993.</title>
        <authorList>
            <person name="Kaise H."/>
            <person name="Sawadogo J.B."/>
            <person name="Alam M.S."/>
            <person name="Ueno C."/>
            <person name="Dianou D."/>
            <person name="Shinjo R."/>
            <person name="Asakawa S."/>
        </authorList>
    </citation>
    <scope>NUCLEOTIDE SEQUENCE</scope>
    <source>
        <strain evidence="2">LMG27198</strain>
    </source>
</reference>
<keyword evidence="1" id="KW-0732">Signal</keyword>
<feature type="signal peptide" evidence="1">
    <location>
        <begin position="1"/>
        <end position="21"/>
    </location>
</feature>
<sequence>MTRLRFSLAAVFLTLAGAAAAQEAGPSTGGELIGGVWDALGLRKKPTQEQDFVRESRPGQMDYVPLAPRPQDHRKTAAELEAAGTSLERAAAENRRRAARVKIPD</sequence>
<evidence type="ECO:0000313" key="3">
    <source>
        <dbReference type="Proteomes" id="UP001144323"/>
    </source>
</evidence>
<evidence type="ECO:0000256" key="1">
    <source>
        <dbReference type="SAM" id="SignalP"/>
    </source>
</evidence>
<dbReference type="EMBL" id="BSEC01000001">
    <property type="protein sequence ID" value="GLI91816.1"/>
    <property type="molecule type" value="Genomic_DNA"/>
</dbReference>
<dbReference type="AlphaFoldDB" id="A0A9W6GS05"/>
<accession>A0A9W6GS05</accession>
<name>A0A9W6GS05_9HYPH</name>
<evidence type="ECO:0008006" key="4">
    <source>
        <dbReference type="Google" id="ProtNLM"/>
    </source>
</evidence>
<keyword evidence="3" id="KW-1185">Reference proteome</keyword>
<protein>
    <recommendedName>
        <fullName evidence="4">DUF4148 domain-containing protein</fullName>
    </recommendedName>
</protein>
<dbReference type="RefSeq" id="WP_281800649.1">
    <property type="nucleotide sequence ID" value="NZ_BSEC01000001.1"/>
</dbReference>
<organism evidence="2 3">
    <name type="scientific">Methylocystis echinoides</name>
    <dbReference type="NCBI Taxonomy" id="29468"/>
    <lineage>
        <taxon>Bacteria</taxon>
        <taxon>Pseudomonadati</taxon>
        <taxon>Pseudomonadota</taxon>
        <taxon>Alphaproteobacteria</taxon>
        <taxon>Hyphomicrobiales</taxon>
        <taxon>Methylocystaceae</taxon>
        <taxon>Methylocystis</taxon>
    </lineage>
</organism>